<evidence type="ECO:0000313" key="2">
    <source>
        <dbReference type="EMBL" id="TYR30021.1"/>
    </source>
</evidence>
<dbReference type="PANTHER" id="PTHR10788">
    <property type="entry name" value="TREHALOSE-6-PHOSPHATE SYNTHASE"/>
    <property type="match status" value="1"/>
</dbReference>
<comment type="caution">
    <text evidence="2">The sequence shown here is derived from an EMBL/GenBank/DDBJ whole genome shotgun (WGS) entry which is preliminary data.</text>
</comment>
<reference evidence="2 3" key="2">
    <citation type="submission" date="2019-09" db="EMBL/GenBank/DDBJ databases">
        <title>Mesorhizobium sp. MaA-C15 isolated from Microcystis aeruginosa.</title>
        <authorList>
            <person name="Jeong S.E."/>
            <person name="Jin H.M."/>
            <person name="Jeon C.O."/>
        </authorList>
    </citation>
    <scope>NUCLEOTIDE SEQUENCE [LARGE SCALE GENOMIC DNA]</scope>
    <source>
        <strain evidence="2 3">MaA-C15</strain>
    </source>
</reference>
<proteinExistence type="inferred from homology"/>
<dbReference type="PANTHER" id="PTHR10788:SF106">
    <property type="entry name" value="BCDNA.GH08860"/>
    <property type="match status" value="1"/>
</dbReference>
<protein>
    <submittedName>
        <fullName evidence="2">Alpha,alpha-trehalose-phosphate synthase</fullName>
    </submittedName>
</protein>
<evidence type="ECO:0000256" key="1">
    <source>
        <dbReference type="ARBA" id="ARBA00008799"/>
    </source>
</evidence>
<dbReference type="InterPro" id="IPR001830">
    <property type="entry name" value="Glyco_trans_20"/>
</dbReference>
<dbReference type="OrthoDB" id="9815690at2"/>
<dbReference type="Proteomes" id="UP000323258">
    <property type="component" value="Unassembled WGS sequence"/>
</dbReference>
<name>A0A5D4GMF8_9HYPH</name>
<comment type="similarity">
    <text evidence="1">Belongs to the glycosyltransferase 20 family.</text>
</comment>
<dbReference type="AlphaFoldDB" id="A0A5D4GMF8"/>
<accession>A0A5D4GMF8</accession>
<dbReference type="CDD" id="cd03788">
    <property type="entry name" value="GT20_TPS"/>
    <property type="match status" value="1"/>
</dbReference>
<organism evidence="2 3">
    <name type="scientific">Neoaquamicrobium microcysteis</name>
    <dbReference type="NCBI Taxonomy" id="2682781"/>
    <lineage>
        <taxon>Bacteria</taxon>
        <taxon>Pseudomonadati</taxon>
        <taxon>Pseudomonadota</taxon>
        <taxon>Alphaproteobacteria</taxon>
        <taxon>Hyphomicrobiales</taxon>
        <taxon>Phyllobacteriaceae</taxon>
        <taxon>Neoaquamicrobium</taxon>
    </lineage>
</organism>
<dbReference type="RefSeq" id="WP_148916379.1">
    <property type="nucleotide sequence ID" value="NZ_VSZS01000067.1"/>
</dbReference>
<dbReference type="Gene3D" id="3.40.50.2000">
    <property type="entry name" value="Glycogen Phosphorylase B"/>
    <property type="match status" value="2"/>
</dbReference>
<reference evidence="2 3" key="1">
    <citation type="submission" date="2019-08" db="EMBL/GenBank/DDBJ databases">
        <authorList>
            <person name="Seo Y.L."/>
        </authorList>
    </citation>
    <scope>NUCLEOTIDE SEQUENCE [LARGE SCALE GENOMIC DNA]</scope>
    <source>
        <strain evidence="2 3">MaA-C15</strain>
    </source>
</reference>
<gene>
    <name evidence="2" type="ORF">FY036_19170</name>
</gene>
<dbReference type="GO" id="GO:0005992">
    <property type="term" value="P:trehalose biosynthetic process"/>
    <property type="evidence" value="ECO:0007669"/>
    <property type="project" value="InterPro"/>
</dbReference>
<dbReference type="SUPFAM" id="SSF53756">
    <property type="entry name" value="UDP-Glycosyltransferase/glycogen phosphorylase"/>
    <property type="match status" value="1"/>
</dbReference>
<dbReference type="GO" id="GO:0003825">
    <property type="term" value="F:alpha,alpha-trehalose-phosphate synthase (UDP-forming) activity"/>
    <property type="evidence" value="ECO:0007669"/>
    <property type="project" value="TreeGrafter"/>
</dbReference>
<keyword evidence="3" id="KW-1185">Reference proteome</keyword>
<dbReference type="EMBL" id="VSZS01000067">
    <property type="protein sequence ID" value="TYR30021.1"/>
    <property type="molecule type" value="Genomic_DNA"/>
</dbReference>
<evidence type="ECO:0000313" key="3">
    <source>
        <dbReference type="Proteomes" id="UP000323258"/>
    </source>
</evidence>
<dbReference type="Pfam" id="PF00982">
    <property type="entry name" value="Glyco_transf_20"/>
    <property type="match status" value="1"/>
</dbReference>
<sequence length="472" mass="53131">MSRLVILSNRVADLRKTSQSGGLAVGLADALRQRGGVWFGWDGETLRTQPREATVEQIGNVRMISAAMTVEDYMDYYVGYANSVLWPLFHYRLDLVDFKASYFDAYQRVNAHFAGLVAPYLEEKDLIWVHDYHFIPMANALRRLGSRQRMGFFLHIPFPPPDLLAASPNHRFLVECLLDYDVLGFQTTTDTINFRHYLEEWGIGEVVDDRTIRFNGRTITLDRYPIGIDVDAFSQMASEVPEDVRIDASRRAQLGRRQIIGVDRLDYSKGLPDRFQAFGRLLAQHPELEKQVTFLQIAPPTREDVNAYGDIRAELEGLTGSINGRFSDFNWTPLRYIHRPVPRETLAALFRVSHVGLVTPLRDGMNLVAKEFIAAQDEEDPGVLVLSQFAGAAEDLEEALIVNPYDTDTMAEAIHRALTMPLTERLARHGALLARIAQQDTHAWLAAFLADLEVEGAGAGPRRPQVVGTHAA</sequence>